<evidence type="ECO:0000256" key="1">
    <source>
        <dbReference type="SAM" id="MobiDB-lite"/>
    </source>
</evidence>
<keyword evidence="3" id="KW-1185">Reference proteome</keyword>
<protein>
    <submittedName>
        <fullName evidence="2">Uncharacterized protein</fullName>
    </submittedName>
</protein>
<gene>
    <name evidence="2" type="ORF">ABG768_003289</name>
</gene>
<evidence type="ECO:0000313" key="3">
    <source>
        <dbReference type="Proteomes" id="UP001479290"/>
    </source>
</evidence>
<feature type="region of interest" description="Disordered" evidence="1">
    <location>
        <begin position="66"/>
        <end position="89"/>
    </location>
</feature>
<dbReference type="AlphaFoldDB" id="A0AAW1ZZB9"/>
<organism evidence="2 3">
    <name type="scientific">Culter alburnus</name>
    <name type="common">Topmouth culter</name>
    <dbReference type="NCBI Taxonomy" id="194366"/>
    <lineage>
        <taxon>Eukaryota</taxon>
        <taxon>Metazoa</taxon>
        <taxon>Chordata</taxon>
        <taxon>Craniata</taxon>
        <taxon>Vertebrata</taxon>
        <taxon>Euteleostomi</taxon>
        <taxon>Actinopterygii</taxon>
        <taxon>Neopterygii</taxon>
        <taxon>Teleostei</taxon>
        <taxon>Ostariophysi</taxon>
        <taxon>Cypriniformes</taxon>
        <taxon>Xenocyprididae</taxon>
        <taxon>Xenocypridinae</taxon>
        <taxon>Culter</taxon>
    </lineage>
</organism>
<feature type="region of interest" description="Disordered" evidence="1">
    <location>
        <begin position="208"/>
        <end position="231"/>
    </location>
</feature>
<name>A0AAW1ZZB9_CULAL</name>
<dbReference type="EMBL" id="JAWDJR010000011">
    <property type="protein sequence ID" value="KAK9966163.1"/>
    <property type="molecule type" value="Genomic_DNA"/>
</dbReference>
<comment type="caution">
    <text evidence="2">The sequence shown here is derived from an EMBL/GenBank/DDBJ whole genome shotgun (WGS) entry which is preliminary data.</text>
</comment>
<dbReference type="Proteomes" id="UP001479290">
    <property type="component" value="Unassembled WGS sequence"/>
</dbReference>
<feature type="compositionally biased region" description="Polar residues" evidence="1">
    <location>
        <begin position="219"/>
        <end position="230"/>
    </location>
</feature>
<proteinExistence type="predicted"/>
<evidence type="ECO:0000313" key="2">
    <source>
        <dbReference type="EMBL" id="KAK9966163.1"/>
    </source>
</evidence>
<reference evidence="2 3" key="1">
    <citation type="submission" date="2024-05" db="EMBL/GenBank/DDBJ databases">
        <title>A high-quality chromosomal-level genome assembly of Topmouth culter (Culter alburnus).</title>
        <authorList>
            <person name="Zhao H."/>
        </authorList>
    </citation>
    <scope>NUCLEOTIDE SEQUENCE [LARGE SCALE GENOMIC DNA]</scope>
    <source>
        <strain evidence="2">CATC2023</strain>
        <tissue evidence="2">Muscle</tissue>
    </source>
</reference>
<feature type="compositionally biased region" description="Polar residues" evidence="1">
    <location>
        <begin position="68"/>
        <end position="79"/>
    </location>
</feature>
<accession>A0AAW1ZZB9</accession>
<feature type="compositionally biased region" description="Basic residues" evidence="1">
    <location>
        <begin position="208"/>
        <end position="218"/>
    </location>
</feature>
<sequence length="497" mass="57235">MDSFIKERLQQWNLCDLIETFQEEGVDEESFMLLDEVSIAALIPRIGLRVKFSKFHSELLGSLDHRPVNNQSFRNQSPIRNDPPTPTQTAVESCQARTTNNSNFDIREILIKSGGLALTTSLDGDGHLSLKERRKMVRLLVSHLMERFGENPSAEIKKEMALALTAQFPCLKNNEGHGYESWYTPGRYRHPATGYLEERLRNVRKRLRAPHSQRRHSHPQPSHNFSSRPSFQLPESELSLTEIHTMIDWLKNNRTPHSQVEEFMRRTAPHRAAWIRSSGTKTVEEINREYPRLHNFPGMISQDFGVLFPDNAERLYEFWAPVFTDRILLFARKEPKASDVLLESLETLTNDIRGEIAFKTLPAVLPSSPYRTNGKMVRPTYTEMKRSFIDVQPVGTNMVQYLHNETSQDPHVLVLGDKGNSSQVFIIFNGEAVEKETLLQAVDVCFKMFYIYDINYPKPSAPIWEFLQHAVYNIPGGVPSTHCRLLKNFVFNVTDHQ</sequence>
<dbReference type="PANTHER" id="PTHR31025:SF9">
    <property type="entry name" value="SI:DKEY-286J15.1"/>
    <property type="match status" value="1"/>
</dbReference>
<dbReference type="PANTHER" id="PTHR31025">
    <property type="entry name" value="SI:CH211-196P9.1-RELATED"/>
    <property type="match status" value="1"/>
</dbReference>